<sequence>FDLEIENNIVEAAKGLSGTSLANIKLEYNNNFLVKVEYSGYICPNILEYTIPQLILIISIDNDNKIEGINKYEESTKEIGIVEELEKEDIPKVHTIQNWISSYTYAFKQKAIEYELKTEL</sequence>
<organism evidence="1 2">
    <name type="scientific">Funneliformis mosseae</name>
    <name type="common">Endomycorrhizal fungus</name>
    <name type="synonym">Glomus mosseae</name>
    <dbReference type="NCBI Taxonomy" id="27381"/>
    <lineage>
        <taxon>Eukaryota</taxon>
        <taxon>Fungi</taxon>
        <taxon>Fungi incertae sedis</taxon>
        <taxon>Mucoromycota</taxon>
        <taxon>Glomeromycotina</taxon>
        <taxon>Glomeromycetes</taxon>
        <taxon>Glomerales</taxon>
        <taxon>Glomeraceae</taxon>
        <taxon>Funneliformis</taxon>
    </lineage>
</organism>
<accession>A0A9N9I3C2</accession>
<dbReference type="AlphaFoldDB" id="A0A9N9I3C2"/>
<keyword evidence="2" id="KW-1185">Reference proteome</keyword>
<dbReference type="EMBL" id="CAJVPP010012728">
    <property type="protein sequence ID" value="CAG8718655.1"/>
    <property type="molecule type" value="Genomic_DNA"/>
</dbReference>
<evidence type="ECO:0000313" key="2">
    <source>
        <dbReference type="Proteomes" id="UP000789375"/>
    </source>
</evidence>
<evidence type="ECO:0000313" key="1">
    <source>
        <dbReference type="EMBL" id="CAG8718655.1"/>
    </source>
</evidence>
<reference evidence="1" key="1">
    <citation type="submission" date="2021-06" db="EMBL/GenBank/DDBJ databases">
        <authorList>
            <person name="Kallberg Y."/>
            <person name="Tangrot J."/>
            <person name="Rosling A."/>
        </authorList>
    </citation>
    <scope>NUCLEOTIDE SEQUENCE</scope>
    <source>
        <strain evidence="1">87-6 pot B 2015</strain>
    </source>
</reference>
<gene>
    <name evidence="1" type="ORF">FMOSSE_LOCUS14831</name>
</gene>
<proteinExistence type="predicted"/>
<comment type="caution">
    <text evidence="1">The sequence shown here is derived from an EMBL/GenBank/DDBJ whole genome shotgun (WGS) entry which is preliminary data.</text>
</comment>
<feature type="non-terminal residue" evidence="1">
    <location>
        <position position="120"/>
    </location>
</feature>
<name>A0A9N9I3C2_FUNMO</name>
<protein>
    <submittedName>
        <fullName evidence="1">8067_t:CDS:1</fullName>
    </submittedName>
</protein>
<dbReference type="Proteomes" id="UP000789375">
    <property type="component" value="Unassembled WGS sequence"/>
</dbReference>